<dbReference type="Proteomes" id="UP001202328">
    <property type="component" value="Unassembled WGS sequence"/>
</dbReference>
<dbReference type="PANTHER" id="PTHR36407:SF1">
    <property type="entry name" value="MEDIATOR-ASSOCIATED PROTEIN 2"/>
    <property type="match status" value="1"/>
</dbReference>
<comment type="caution">
    <text evidence="2">The sequence shown here is derived from an EMBL/GenBank/DDBJ whole genome shotgun (WGS) entry which is preliminary data.</text>
</comment>
<accession>A0AAD4XM50</accession>
<dbReference type="PANTHER" id="PTHR36407">
    <property type="entry name" value="MEDIATOR-ASSOCIATED PROTEIN 2"/>
    <property type="match status" value="1"/>
</dbReference>
<dbReference type="EMBL" id="JAJJMB010007130">
    <property type="protein sequence ID" value="KAI3931979.1"/>
    <property type="molecule type" value="Genomic_DNA"/>
</dbReference>
<reference evidence="2" key="1">
    <citation type="submission" date="2022-04" db="EMBL/GenBank/DDBJ databases">
        <title>A functionally conserved STORR gene fusion in Papaver species that diverged 16.8 million years ago.</title>
        <authorList>
            <person name="Catania T."/>
        </authorList>
    </citation>
    <scope>NUCLEOTIDE SEQUENCE</scope>
    <source>
        <strain evidence="2">S-188037</strain>
    </source>
</reference>
<feature type="compositionally biased region" description="Basic and acidic residues" evidence="1">
    <location>
        <begin position="186"/>
        <end position="198"/>
    </location>
</feature>
<protein>
    <submittedName>
        <fullName evidence="2">Uncharacterized protein</fullName>
    </submittedName>
</protein>
<feature type="compositionally biased region" description="Low complexity" evidence="1">
    <location>
        <begin position="271"/>
        <end position="285"/>
    </location>
</feature>
<proteinExistence type="predicted"/>
<keyword evidence="3" id="KW-1185">Reference proteome</keyword>
<dbReference type="InterPro" id="IPR038823">
    <property type="entry name" value="MED2_plant"/>
</dbReference>
<evidence type="ECO:0000256" key="1">
    <source>
        <dbReference type="SAM" id="MobiDB-lite"/>
    </source>
</evidence>
<evidence type="ECO:0000313" key="2">
    <source>
        <dbReference type="EMBL" id="KAI3931979.1"/>
    </source>
</evidence>
<sequence length="300" mass="33312">MTWEGEDKSEPLFCFISKIDELFFFDPKNEFYRGEPGFIPTRERGGETEFLFSQTRNEFFVNFLKPVSLMEAVDEYKPANEFQEDVKDPLLEIPLSESKEFWLIQWPDKQDPDFDGQEVSIKLHHDGQVASFESSSGMSYEMVSYASQEPDATVFLSSASEAKIAGKISRRVSLVRYPELRELEQKAKEAKEKAKAERAAQQSARAHSTAITPSKSSGGRRGILPAISGMSRGKLLNSGEPSSKHPKKRGVNEPTRTISPAVNLSGGHGSGVTTTSSGSAGSSRSENSKKKKKKTKEETE</sequence>
<gene>
    <name evidence="2" type="ORF">MKW98_012389</name>
</gene>
<feature type="region of interest" description="Disordered" evidence="1">
    <location>
        <begin position="186"/>
        <end position="300"/>
    </location>
</feature>
<organism evidence="2 3">
    <name type="scientific">Papaver atlanticum</name>
    <dbReference type="NCBI Taxonomy" id="357466"/>
    <lineage>
        <taxon>Eukaryota</taxon>
        <taxon>Viridiplantae</taxon>
        <taxon>Streptophyta</taxon>
        <taxon>Embryophyta</taxon>
        <taxon>Tracheophyta</taxon>
        <taxon>Spermatophyta</taxon>
        <taxon>Magnoliopsida</taxon>
        <taxon>Ranunculales</taxon>
        <taxon>Papaveraceae</taxon>
        <taxon>Papaveroideae</taxon>
        <taxon>Papaver</taxon>
    </lineage>
</organism>
<name>A0AAD4XM50_9MAGN</name>
<dbReference type="AlphaFoldDB" id="A0AAD4XM50"/>
<evidence type="ECO:0000313" key="3">
    <source>
        <dbReference type="Proteomes" id="UP001202328"/>
    </source>
</evidence>